<dbReference type="SUPFAM" id="SSF46785">
    <property type="entry name" value="Winged helix' DNA-binding domain"/>
    <property type="match status" value="1"/>
</dbReference>
<dbReference type="PROSITE" id="PS51504">
    <property type="entry name" value="H15"/>
    <property type="match status" value="1"/>
</dbReference>
<dbReference type="GO" id="GO:0003677">
    <property type="term" value="F:DNA binding"/>
    <property type="evidence" value="ECO:0007669"/>
    <property type="project" value="UniProtKB-KW"/>
</dbReference>
<accession>A0A6P7ICZ9</accession>
<gene>
    <name evidence="8" type="primary">h1m</name>
</gene>
<dbReference type="InParanoid" id="A0A6P7ICZ9"/>
<evidence type="ECO:0000256" key="5">
    <source>
        <dbReference type="SAM" id="MobiDB-lite"/>
    </source>
</evidence>
<reference evidence="8" key="1">
    <citation type="submission" date="2025-08" db="UniProtKB">
        <authorList>
            <consortium name="RefSeq"/>
        </authorList>
    </citation>
    <scope>IDENTIFICATION</scope>
</reference>
<protein>
    <submittedName>
        <fullName evidence="8">Linker histone H1M</fullName>
    </submittedName>
</protein>
<dbReference type="GO" id="GO:0000786">
    <property type="term" value="C:nucleosome"/>
    <property type="evidence" value="ECO:0007669"/>
    <property type="project" value="InterPro"/>
</dbReference>
<keyword evidence="1 4" id="KW-0158">Chromosome</keyword>
<keyword evidence="2 4" id="KW-0238">DNA-binding</keyword>
<feature type="compositionally biased region" description="Basic and acidic residues" evidence="5">
    <location>
        <begin position="233"/>
        <end position="251"/>
    </location>
</feature>
<dbReference type="Proteomes" id="UP000515145">
    <property type="component" value="Chromosome 5"/>
</dbReference>
<evidence type="ECO:0000313" key="8">
    <source>
        <dbReference type="RefSeq" id="XP_028262561.1"/>
    </source>
</evidence>
<sequence length="268" mass="28444">MPPKKPAADSTDASAPSPSKAPVEETDEPKSGAAALRKMATHPSTAVMVQEALKELDSRKGVSSQAIQNYIKQKYPSVDLVRLKHLVRNALKKGIENGTLVRPANATVTTGAVGKFRLAPKVKESKPKNENADPNVPKAPKAAKEGAKKPKKTGATKKKKKKEEEDTADEETKSSEASKPPKKSNKEEDDTVTSRAAPAKKPKTKKAEGDAEATSDPTEATETTKSKAAKTTKKAEKTEKASRSKAAKADGEAPASKTTGKRAKKPTD</sequence>
<comment type="similarity">
    <text evidence="4">Belongs to the histone H1/H5 family.</text>
</comment>
<dbReference type="RefSeq" id="XP_028262561.1">
    <property type="nucleotide sequence ID" value="XM_028406760.1"/>
</dbReference>
<dbReference type="InterPro" id="IPR036390">
    <property type="entry name" value="WH_DNA-bd_sf"/>
</dbReference>
<feature type="region of interest" description="Disordered" evidence="5">
    <location>
        <begin position="1"/>
        <end position="42"/>
    </location>
</feature>
<dbReference type="FunFam" id="1.10.10.10:FF:000393">
    <property type="entry name" value="Oocyte-specific H1 histone"/>
    <property type="match status" value="1"/>
</dbReference>
<evidence type="ECO:0000259" key="6">
    <source>
        <dbReference type="PROSITE" id="PS51504"/>
    </source>
</evidence>
<organism evidence="7 8">
    <name type="scientific">Parambassis ranga</name>
    <name type="common">Indian glassy fish</name>
    <dbReference type="NCBI Taxonomy" id="210632"/>
    <lineage>
        <taxon>Eukaryota</taxon>
        <taxon>Metazoa</taxon>
        <taxon>Chordata</taxon>
        <taxon>Craniata</taxon>
        <taxon>Vertebrata</taxon>
        <taxon>Euteleostomi</taxon>
        <taxon>Actinopterygii</taxon>
        <taxon>Neopterygii</taxon>
        <taxon>Teleostei</taxon>
        <taxon>Neoteleostei</taxon>
        <taxon>Acanthomorphata</taxon>
        <taxon>Ovalentaria</taxon>
        <taxon>Ambassidae</taxon>
        <taxon>Parambassis</taxon>
    </lineage>
</organism>
<dbReference type="GO" id="GO:0030527">
    <property type="term" value="F:structural constituent of chromatin"/>
    <property type="evidence" value="ECO:0007669"/>
    <property type="project" value="InterPro"/>
</dbReference>
<dbReference type="GO" id="GO:0005634">
    <property type="term" value="C:nucleus"/>
    <property type="evidence" value="ECO:0007669"/>
    <property type="project" value="UniProtKB-SubCell"/>
</dbReference>
<feature type="compositionally biased region" description="Basic residues" evidence="5">
    <location>
        <begin position="149"/>
        <end position="161"/>
    </location>
</feature>
<dbReference type="Gene3D" id="1.10.10.10">
    <property type="entry name" value="Winged helix-like DNA-binding domain superfamily/Winged helix DNA-binding domain"/>
    <property type="match status" value="1"/>
</dbReference>
<feature type="compositionally biased region" description="Low complexity" evidence="5">
    <location>
        <begin position="8"/>
        <end position="21"/>
    </location>
</feature>
<keyword evidence="7" id="KW-1185">Reference proteome</keyword>
<dbReference type="GO" id="GO:0006334">
    <property type="term" value="P:nucleosome assembly"/>
    <property type="evidence" value="ECO:0007669"/>
    <property type="project" value="InterPro"/>
</dbReference>
<dbReference type="AlphaFoldDB" id="A0A6P7ICZ9"/>
<dbReference type="InterPro" id="IPR005819">
    <property type="entry name" value="H1/H5"/>
</dbReference>
<dbReference type="InterPro" id="IPR036388">
    <property type="entry name" value="WH-like_DNA-bd_sf"/>
</dbReference>
<dbReference type="CDD" id="cd00073">
    <property type="entry name" value="H15"/>
    <property type="match status" value="1"/>
</dbReference>
<dbReference type="OrthoDB" id="1110759at2759"/>
<dbReference type="SMART" id="SM00526">
    <property type="entry name" value="H15"/>
    <property type="match status" value="1"/>
</dbReference>
<feature type="domain" description="H15" evidence="6">
    <location>
        <begin position="41"/>
        <end position="120"/>
    </location>
</feature>
<evidence type="ECO:0000256" key="4">
    <source>
        <dbReference type="RuleBase" id="RU003894"/>
    </source>
</evidence>
<evidence type="ECO:0000256" key="3">
    <source>
        <dbReference type="ARBA" id="ARBA00023242"/>
    </source>
</evidence>
<dbReference type="Pfam" id="PF00538">
    <property type="entry name" value="Linker_histone"/>
    <property type="match status" value="1"/>
</dbReference>
<dbReference type="CTD" id="327403"/>
<dbReference type="PRINTS" id="PR00624">
    <property type="entry name" value="HISTONEH5"/>
</dbReference>
<feature type="compositionally biased region" description="Basic residues" evidence="5">
    <location>
        <begin position="259"/>
        <end position="268"/>
    </location>
</feature>
<dbReference type="GeneID" id="114436483"/>
<name>A0A6P7ICZ9_9TELE</name>
<feature type="compositionally biased region" description="Basic and acidic residues" evidence="5">
    <location>
        <begin position="121"/>
        <end position="131"/>
    </location>
</feature>
<proteinExistence type="inferred from homology"/>
<evidence type="ECO:0000256" key="1">
    <source>
        <dbReference type="ARBA" id="ARBA00022454"/>
    </source>
</evidence>
<evidence type="ECO:0000313" key="7">
    <source>
        <dbReference type="Proteomes" id="UP000515145"/>
    </source>
</evidence>
<feature type="region of interest" description="Disordered" evidence="5">
    <location>
        <begin position="108"/>
        <end position="268"/>
    </location>
</feature>
<dbReference type="InterPro" id="IPR005818">
    <property type="entry name" value="Histone_H1/H5_H15"/>
</dbReference>
<keyword evidence="3 4" id="KW-0539">Nucleus</keyword>
<comment type="subcellular location">
    <subcellularLocation>
        <location evidence="4">Nucleus</location>
    </subcellularLocation>
</comment>
<evidence type="ECO:0000256" key="2">
    <source>
        <dbReference type="ARBA" id="ARBA00023125"/>
    </source>
</evidence>